<name>A0A814TMW7_9BILA</name>
<dbReference type="AlphaFoldDB" id="A0A814TMW7"/>
<comment type="caution">
    <text evidence="2">The sequence shown here is derived from an EMBL/GenBank/DDBJ whole genome shotgun (WGS) entry which is preliminary data.</text>
</comment>
<evidence type="ECO:0000313" key="3">
    <source>
        <dbReference type="Proteomes" id="UP000663860"/>
    </source>
</evidence>
<feature type="transmembrane region" description="Helical" evidence="1">
    <location>
        <begin position="137"/>
        <end position="160"/>
    </location>
</feature>
<organism evidence="2 3">
    <name type="scientific">Adineta steineri</name>
    <dbReference type="NCBI Taxonomy" id="433720"/>
    <lineage>
        <taxon>Eukaryota</taxon>
        <taxon>Metazoa</taxon>
        <taxon>Spiralia</taxon>
        <taxon>Gnathifera</taxon>
        <taxon>Rotifera</taxon>
        <taxon>Eurotatoria</taxon>
        <taxon>Bdelloidea</taxon>
        <taxon>Adinetida</taxon>
        <taxon>Adinetidae</taxon>
        <taxon>Adineta</taxon>
    </lineage>
</organism>
<feature type="transmembrane region" description="Helical" evidence="1">
    <location>
        <begin position="12"/>
        <end position="35"/>
    </location>
</feature>
<reference evidence="2" key="1">
    <citation type="submission" date="2021-02" db="EMBL/GenBank/DDBJ databases">
        <authorList>
            <person name="Nowell W R."/>
        </authorList>
    </citation>
    <scope>NUCLEOTIDE SEQUENCE</scope>
</reference>
<accession>A0A814TMW7</accession>
<dbReference type="EMBL" id="CAJNOE010000346">
    <property type="protein sequence ID" value="CAF1163886.1"/>
    <property type="molecule type" value="Genomic_DNA"/>
</dbReference>
<gene>
    <name evidence="2" type="ORF">IZO911_LOCUS26489</name>
</gene>
<keyword evidence="1" id="KW-0812">Transmembrane</keyword>
<evidence type="ECO:0000256" key="1">
    <source>
        <dbReference type="SAM" id="Phobius"/>
    </source>
</evidence>
<keyword evidence="1" id="KW-1133">Transmembrane helix</keyword>
<sequence>MFKTIFEHSLFALFLLAFATVIFIPSLVIGSIGAYRLRITRQQQYIYTSTTCFVSNMSDVTLSYDCNCDGCHPSTCYAEHFDVQYQIENGTKISSIIDIDQIPGLLQIQINNNYTCFYDRTDATKVQWLMPSERPALAMLIVGFGISGLVTLSAVISQIWCLIKQHFTLPLSHNRF</sequence>
<protein>
    <submittedName>
        <fullName evidence="2">Uncharacterized protein</fullName>
    </submittedName>
</protein>
<proteinExistence type="predicted"/>
<dbReference type="Proteomes" id="UP000663860">
    <property type="component" value="Unassembled WGS sequence"/>
</dbReference>
<keyword evidence="1" id="KW-0472">Membrane</keyword>
<evidence type="ECO:0000313" key="2">
    <source>
        <dbReference type="EMBL" id="CAF1163886.1"/>
    </source>
</evidence>